<feature type="compositionally biased region" description="Gly residues" evidence="1">
    <location>
        <begin position="218"/>
        <end position="234"/>
    </location>
</feature>
<name>K0SST3_THAOC</name>
<comment type="caution">
    <text evidence="2">The sequence shown here is derived from an EMBL/GenBank/DDBJ whole genome shotgun (WGS) entry which is preliminary data.</text>
</comment>
<feature type="compositionally biased region" description="Gly residues" evidence="1">
    <location>
        <begin position="160"/>
        <end position="170"/>
    </location>
</feature>
<keyword evidence="3" id="KW-1185">Reference proteome</keyword>
<dbReference type="Proteomes" id="UP000266841">
    <property type="component" value="Unassembled WGS sequence"/>
</dbReference>
<protein>
    <submittedName>
        <fullName evidence="2">Uncharacterized protein</fullName>
    </submittedName>
</protein>
<evidence type="ECO:0000256" key="1">
    <source>
        <dbReference type="SAM" id="MobiDB-lite"/>
    </source>
</evidence>
<organism evidence="2 3">
    <name type="scientific">Thalassiosira oceanica</name>
    <name type="common">Marine diatom</name>
    <dbReference type="NCBI Taxonomy" id="159749"/>
    <lineage>
        <taxon>Eukaryota</taxon>
        <taxon>Sar</taxon>
        <taxon>Stramenopiles</taxon>
        <taxon>Ochrophyta</taxon>
        <taxon>Bacillariophyta</taxon>
        <taxon>Coscinodiscophyceae</taxon>
        <taxon>Thalassiosirophycidae</taxon>
        <taxon>Thalassiosirales</taxon>
        <taxon>Thalassiosiraceae</taxon>
        <taxon>Thalassiosira</taxon>
    </lineage>
</organism>
<feature type="non-terminal residue" evidence="2">
    <location>
        <position position="1"/>
    </location>
</feature>
<feature type="region of interest" description="Disordered" evidence="1">
    <location>
        <begin position="69"/>
        <end position="108"/>
    </location>
</feature>
<dbReference type="AlphaFoldDB" id="K0SST3"/>
<feature type="compositionally biased region" description="Basic and acidic residues" evidence="1">
    <location>
        <begin position="195"/>
        <end position="217"/>
    </location>
</feature>
<feature type="region of interest" description="Disordered" evidence="1">
    <location>
        <begin position="135"/>
        <end position="234"/>
    </location>
</feature>
<dbReference type="EMBL" id="AGNL01020132">
    <property type="protein sequence ID" value="EJK61337.1"/>
    <property type="molecule type" value="Genomic_DNA"/>
</dbReference>
<evidence type="ECO:0000313" key="2">
    <source>
        <dbReference type="EMBL" id="EJK61337.1"/>
    </source>
</evidence>
<evidence type="ECO:0000313" key="3">
    <source>
        <dbReference type="Proteomes" id="UP000266841"/>
    </source>
</evidence>
<feature type="compositionally biased region" description="Low complexity" evidence="1">
    <location>
        <begin position="7"/>
        <end position="40"/>
    </location>
</feature>
<reference evidence="2 3" key="1">
    <citation type="journal article" date="2012" name="Genome Biol.">
        <title>Genome and low-iron response of an oceanic diatom adapted to chronic iron limitation.</title>
        <authorList>
            <person name="Lommer M."/>
            <person name="Specht M."/>
            <person name="Roy A.S."/>
            <person name="Kraemer L."/>
            <person name="Andreson R."/>
            <person name="Gutowska M.A."/>
            <person name="Wolf J."/>
            <person name="Bergner S.V."/>
            <person name="Schilhabel M.B."/>
            <person name="Klostermeier U.C."/>
            <person name="Beiko R.G."/>
            <person name="Rosenstiel P."/>
            <person name="Hippler M."/>
            <person name="Laroche J."/>
        </authorList>
    </citation>
    <scope>NUCLEOTIDE SEQUENCE [LARGE SCALE GENOMIC DNA]</scope>
    <source>
        <strain evidence="2 3">CCMP1005</strain>
    </source>
</reference>
<proteinExistence type="predicted"/>
<feature type="compositionally biased region" description="Low complexity" evidence="1">
    <location>
        <begin position="80"/>
        <end position="94"/>
    </location>
</feature>
<sequence>PPEEDNANNNGGNNSASGSRDGSSVRSGRSSRSGSGAHSVRTGRSSGEAERERLESLVSVAGHVVRKLMSYDAPHPPPLSSSSLPPGGQLPDGSAPGDAEIPPKPSEVTADGVSVLESADGRAVGVTFDVVQNFDWDVDDDDGGGGGGLSPENAQDASSGGAGAGGGWAGRGRAEEARGGVRGARRAVLHALHGGRVDGARPPLEEAGGRGARRDGSGARGPGAGPAGPVGGTA</sequence>
<accession>K0SST3</accession>
<gene>
    <name evidence="2" type="ORF">THAOC_18203</name>
</gene>
<feature type="region of interest" description="Disordered" evidence="1">
    <location>
        <begin position="1"/>
        <end position="54"/>
    </location>
</feature>